<dbReference type="InterPro" id="IPR010854">
    <property type="entry name" value="YdgH/BhsA/McbA-like_dom"/>
</dbReference>
<dbReference type="PROSITE" id="PS51257">
    <property type="entry name" value="PROKAR_LIPOPROTEIN"/>
    <property type="match status" value="1"/>
</dbReference>
<name>A0ABS5SUQ9_9GAMM</name>
<dbReference type="Pfam" id="PF07338">
    <property type="entry name" value="YdgH_BhsA-like"/>
    <property type="match status" value="1"/>
</dbReference>
<feature type="domain" description="YdgH/BhsA/McbA-like" evidence="2">
    <location>
        <begin position="24"/>
        <end position="67"/>
    </location>
</feature>
<feature type="signal peptide" evidence="1">
    <location>
        <begin position="1"/>
        <end position="22"/>
    </location>
</feature>
<sequence length="71" mass="7471">MKAVKKFVAVITFTLVSFASSAQSVTACASTIDDAEALVAAQAKEAGASYKITESHFNNGVHMTALLIHKK</sequence>
<evidence type="ECO:0000256" key="1">
    <source>
        <dbReference type="SAM" id="SignalP"/>
    </source>
</evidence>
<evidence type="ECO:0000313" key="4">
    <source>
        <dbReference type="Proteomes" id="UP000790096"/>
    </source>
</evidence>
<protein>
    <submittedName>
        <fullName evidence="3">DUF1471 domain-containing protein</fullName>
    </submittedName>
</protein>
<dbReference type="EMBL" id="JABBFR010000005">
    <property type="protein sequence ID" value="MBT0723845.1"/>
    <property type="molecule type" value="Genomic_DNA"/>
</dbReference>
<dbReference type="SUPFAM" id="SSF159871">
    <property type="entry name" value="YdgH-like"/>
    <property type="match status" value="1"/>
</dbReference>
<dbReference type="RefSeq" id="WP_214236547.1">
    <property type="nucleotide sequence ID" value="NZ_JABBFR010000005.1"/>
</dbReference>
<gene>
    <name evidence="3" type="ORF">HH682_05190</name>
</gene>
<proteinExistence type="predicted"/>
<feature type="chain" id="PRO_5045486835" evidence="1">
    <location>
        <begin position="23"/>
        <end position="71"/>
    </location>
</feature>
<comment type="caution">
    <text evidence="3">The sequence shown here is derived from an EMBL/GenBank/DDBJ whole genome shotgun (WGS) entry which is preliminary data.</text>
</comment>
<evidence type="ECO:0000313" key="3">
    <source>
        <dbReference type="EMBL" id="MBT0723845.1"/>
    </source>
</evidence>
<evidence type="ECO:0000259" key="2">
    <source>
        <dbReference type="Pfam" id="PF07338"/>
    </source>
</evidence>
<keyword evidence="4" id="KW-1185">Reference proteome</keyword>
<keyword evidence="1" id="KW-0732">Signal</keyword>
<dbReference type="Proteomes" id="UP000790096">
    <property type="component" value="Unassembled WGS sequence"/>
</dbReference>
<accession>A0ABS5SUQ9</accession>
<organism evidence="3 4">
    <name type="scientific">Rosenbergiella gaditana</name>
    <dbReference type="NCBI Taxonomy" id="2726987"/>
    <lineage>
        <taxon>Bacteria</taxon>
        <taxon>Pseudomonadati</taxon>
        <taxon>Pseudomonadota</taxon>
        <taxon>Gammaproteobacteria</taxon>
        <taxon>Enterobacterales</taxon>
        <taxon>Erwiniaceae</taxon>
        <taxon>Rosenbergiella</taxon>
    </lineage>
</organism>
<dbReference type="InterPro" id="IPR036275">
    <property type="entry name" value="YdgH-like_sf"/>
</dbReference>
<reference evidence="3 4" key="1">
    <citation type="submission" date="2020-04" db="EMBL/GenBank/DDBJ databases">
        <title>Genome sequencing of Rosenbergiella species.</title>
        <authorList>
            <person name="Alvarez-Perez S."/>
            <person name="Lievens B."/>
        </authorList>
    </citation>
    <scope>NUCLEOTIDE SEQUENCE [LARGE SCALE GENOMIC DNA]</scope>
    <source>
        <strain evidence="3 4">S61</strain>
    </source>
</reference>